<evidence type="ECO:0000256" key="3">
    <source>
        <dbReference type="ARBA" id="ARBA00023012"/>
    </source>
</evidence>
<dbReference type="SMART" id="SM00448">
    <property type="entry name" value="REC"/>
    <property type="match status" value="1"/>
</dbReference>
<evidence type="ECO:0000256" key="5">
    <source>
        <dbReference type="ARBA" id="ARBA00023108"/>
    </source>
</evidence>
<evidence type="ECO:0000259" key="10">
    <source>
        <dbReference type="PROSITE" id="PS50110"/>
    </source>
</evidence>
<evidence type="ECO:0000256" key="7">
    <source>
        <dbReference type="ARBA" id="ARBA00023242"/>
    </source>
</evidence>
<evidence type="ECO:0000256" key="4">
    <source>
        <dbReference type="ARBA" id="ARBA00023015"/>
    </source>
</evidence>
<evidence type="ECO:0000256" key="8">
    <source>
        <dbReference type="PROSITE-ProRule" id="PRU00169"/>
    </source>
</evidence>
<dbReference type="GO" id="GO:0005634">
    <property type="term" value="C:nucleus"/>
    <property type="evidence" value="ECO:0007669"/>
    <property type="project" value="UniProtKB-SubCell"/>
</dbReference>
<feature type="region of interest" description="Disordered" evidence="9">
    <location>
        <begin position="228"/>
        <end position="313"/>
    </location>
</feature>
<organism evidence="11 12">
    <name type="scientific">Cuscuta australis</name>
    <dbReference type="NCBI Taxonomy" id="267555"/>
    <lineage>
        <taxon>Eukaryota</taxon>
        <taxon>Viridiplantae</taxon>
        <taxon>Streptophyta</taxon>
        <taxon>Embryophyta</taxon>
        <taxon>Tracheophyta</taxon>
        <taxon>Spermatophyta</taxon>
        <taxon>Magnoliopsida</taxon>
        <taxon>eudicotyledons</taxon>
        <taxon>Gunneridae</taxon>
        <taxon>Pentapetalae</taxon>
        <taxon>asterids</taxon>
        <taxon>lamiids</taxon>
        <taxon>Solanales</taxon>
        <taxon>Convolvulaceae</taxon>
        <taxon>Cuscuteae</taxon>
        <taxon>Cuscuta</taxon>
        <taxon>Cuscuta subgen. Grammica</taxon>
        <taxon>Cuscuta sect. Cleistogrammica</taxon>
    </lineage>
</organism>
<dbReference type="FunFam" id="3.40.50.2300:FF:000214">
    <property type="entry name" value="Two-component response regulator-like PRR37"/>
    <property type="match status" value="1"/>
</dbReference>
<dbReference type="AlphaFoldDB" id="A0A328DLZ3"/>
<comment type="caution">
    <text evidence="11">The sequence shown here is derived from an EMBL/GenBank/DDBJ whole genome shotgun (WGS) entry which is preliminary data.</text>
</comment>
<dbReference type="PANTHER" id="PTHR43874">
    <property type="entry name" value="TWO-COMPONENT RESPONSE REGULATOR"/>
    <property type="match status" value="1"/>
</dbReference>
<dbReference type="Gene3D" id="3.40.50.2300">
    <property type="match status" value="1"/>
</dbReference>
<feature type="region of interest" description="Disordered" evidence="9">
    <location>
        <begin position="1"/>
        <end position="30"/>
    </location>
</feature>
<feature type="compositionally biased region" description="Acidic residues" evidence="9">
    <location>
        <begin position="14"/>
        <end position="27"/>
    </location>
</feature>
<keyword evidence="12" id="KW-1185">Reference proteome</keyword>
<proteinExistence type="inferred from homology"/>
<evidence type="ECO:0000256" key="2">
    <source>
        <dbReference type="ARBA" id="ARBA00010330"/>
    </source>
</evidence>
<dbReference type="Pfam" id="PF00072">
    <property type="entry name" value="Response_reg"/>
    <property type="match status" value="1"/>
</dbReference>
<dbReference type="Proteomes" id="UP000249390">
    <property type="component" value="Unassembled WGS sequence"/>
</dbReference>
<keyword evidence="5" id="KW-0090">Biological rhythms</keyword>
<accession>A0A328DLZ3</accession>
<evidence type="ECO:0000313" key="11">
    <source>
        <dbReference type="EMBL" id="RAL45211.1"/>
    </source>
</evidence>
<reference evidence="11 12" key="1">
    <citation type="submission" date="2018-06" db="EMBL/GenBank/DDBJ databases">
        <title>The Genome of Cuscuta australis (Dodder) Provides Insight into the Evolution of Plant Parasitism.</title>
        <authorList>
            <person name="Liu H."/>
        </authorList>
    </citation>
    <scope>NUCLEOTIDE SEQUENCE [LARGE SCALE GENOMIC DNA]</scope>
    <source>
        <strain evidence="12">cv. Yunnan</strain>
        <tissue evidence="11">Vines</tissue>
    </source>
</reference>
<evidence type="ECO:0000256" key="9">
    <source>
        <dbReference type="SAM" id="MobiDB-lite"/>
    </source>
</evidence>
<name>A0A328DLZ3_9ASTE</name>
<feature type="region of interest" description="Disordered" evidence="9">
    <location>
        <begin position="203"/>
        <end position="222"/>
    </location>
</feature>
<evidence type="ECO:0000256" key="1">
    <source>
        <dbReference type="ARBA" id="ARBA00004123"/>
    </source>
</evidence>
<feature type="compositionally biased region" description="Basic and acidic residues" evidence="9">
    <location>
        <begin position="228"/>
        <end position="238"/>
    </location>
</feature>
<dbReference type="InterPro" id="IPR001789">
    <property type="entry name" value="Sig_transdc_resp-reg_receiver"/>
</dbReference>
<dbReference type="GO" id="GO:0009736">
    <property type="term" value="P:cytokinin-activated signaling pathway"/>
    <property type="evidence" value="ECO:0007669"/>
    <property type="project" value="InterPro"/>
</dbReference>
<dbReference type="InterPro" id="IPR011006">
    <property type="entry name" value="CheY-like_superfamily"/>
</dbReference>
<keyword evidence="7" id="KW-0539">Nucleus</keyword>
<keyword evidence="6" id="KW-0804">Transcription</keyword>
<comment type="subcellular location">
    <subcellularLocation>
        <location evidence="1">Nucleus</location>
    </subcellularLocation>
</comment>
<comment type="caution">
    <text evidence="8">Lacks conserved residue(s) required for the propagation of feature annotation.</text>
</comment>
<dbReference type="PROSITE" id="PS50110">
    <property type="entry name" value="RESPONSE_REGULATORY"/>
    <property type="match status" value="1"/>
</dbReference>
<feature type="compositionally biased region" description="Acidic residues" evidence="9">
    <location>
        <begin position="246"/>
        <end position="264"/>
    </location>
</feature>
<feature type="domain" description="Response regulatory" evidence="10">
    <location>
        <begin position="80"/>
        <end position="198"/>
    </location>
</feature>
<gene>
    <name evidence="11" type="ORF">DM860_014621</name>
</gene>
<dbReference type="GO" id="GO:0007623">
    <property type="term" value="P:circadian rhythm"/>
    <property type="evidence" value="ECO:0007669"/>
    <property type="project" value="UniProtKB-ARBA"/>
</dbReference>
<dbReference type="GO" id="GO:0010017">
    <property type="term" value="P:red or far-red light signaling pathway"/>
    <property type="evidence" value="ECO:0007669"/>
    <property type="project" value="UniProtKB-ARBA"/>
</dbReference>
<keyword evidence="4" id="KW-0805">Transcription regulation</keyword>
<keyword evidence="3" id="KW-0902">Two-component regulatory system</keyword>
<dbReference type="GO" id="GO:0045892">
    <property type="term" value="P:negative regulation of DNA-templated transcription"/>
    <property type="evidence" value="ECO:0007669"/>
    <property type="project" value="UniProtKB-ARBA"/>
</dbReference>
<dbReference type="EMBL" id="NQVE01000135">
    <property type="protein sequence ID" value="RAL45211.1"/>
    <property type="molecule type" value="Genomic_DNA"/>
</dbReference>
<dbReference type="PANTHER" id="PTHR43874:SF125">
    <property type="entry name" value="TWO-COMPONENT RESPONSE REGULATOR-LIKE APRR7"/>
    <property type="match status" value="1"/>
</dbReference>
<protein>
    <recommendedName>
        <fullName evidence="10">Response regulatory domain-containing protein</fullName>
    </recommendedName>
</protein>
<dbReference type="InterPro" id="IPR045279">
    <property type="entry name" value="ARR-like"/>
</dbReference>
<evidence type="ECO:0000256" key="6">
    <source>
        <dbReference type="ARBA" id="ARBA00023163"/>
    </source>
</evidence>
<evidence type="ECO:0000313" key="12">
    <source>
        <dbReference type="Proteomes" id="UP000249390"/>
    </source>
</evidence>
<dbReference type="GO" id="GO:0000160">
    <property type="term" value="P:phosphorelay signal transduction system"/>
    <property type="evidence" value="ECO:0007669"/>
    <property type="project" value="UniProtKB-KW"/>
</dbReference>
<dbReference type="SUPFAM" id="SSF52172">
    <property type="entry name" value="CheY-like"/>
    <property type="match status" value="1"/>
</dbReference>
<comment type="similarity">
    <text evidence="2">Belongs to the ARR-like family.</text>
</comment>
<sequence>MKPEGSASMTIISEGEDELQDEDEGENDGIGCKRKSAIVINGAGERVLRPQGAPLVQPQPEQSHGVNIYWERFLHVTSIKVLLLESDDSTRHIVTALLRNCNYEVIVAANVLQAWRVLEELTNHVDLVLVELEMPDVSGIGLLCKIMSHKTRKNLPVIMMSSCHSMSLVVKCLSKGAVDFLVKPIRKNELKNLWQHVWRRCQSSGGSGSETGAQTQDPEYSKSIEKFDKSNDADDNIRNDLIIVDTNDDDDDDGDDDDDDDDGNPESSSTKKDVEVDSSQATFLQNEVPKDFQKQSRTKGKNVVETDSNAGSKRIEEQINSEKIESQTVVPVGKNATMYESRNVAIEPSLKRLKESREASHYMFWRSEQSVFTRFGTIHPQNQINWMPLHTVQEDKTNETFATNALQAKALLDPRNSHLHHHYNNNIHRFRNQEPEPAMNYERTRKSLTRDDSGLWKQNGPKQTCKTTSCFDQVY</sequence>